<gene>
    <name evidence="2" type="ORF">METZ01_LOCUS201264</name>
</gene>
<proteinExistence type="predicted"/>
<dbReference type="InterPro" id="IPR005674">
    <property type="entry name" value="CocE/Ser_esterase"/>
</dbReference>
<protein>
    <recommendedName>
        <fullName evidence="1">Xaa-Pro dipeptidyl-peptidase C-terminal domain-containing protein</fullName>
    </recommendedName>
</protein>
<dbReference type="Gene3D" id="2.60.120.260">
    <property type="entry name" value="Galactose-binding domain-like"/>
    <property type="match status" value="1"/>
</dbReference>
<dbReference type="InterPro" id="IPR008979">
    <property type="entry name" value="Galactose-bd-like_sf"/>
</dbReference>
<evidence type="ECO:0000313" key="2">
    <source>
        <dbReference type="EMBL" id="SVB48410.1"/>
    </source>
</evidence>
<evidence type="ECO:0000259" key="1">
    <source>
        <dbReference type="SMART" id="SM00939"/>
    </source>
</evidence>
<reference evidence="2" key="1">
    <citation type="submission" date="2018-05" db="EMBL/GenBank/DDBJ databases">
        <authorList>
            <person name="Lanie J.A."/>
            <person name="Ng W.-L."/>
            <person name="Kazmierczak K.M."/>
            <person name="Andrzejewski T.M."/>
            <person name="Davidsen T.M."/>
            <person name="Wayne K.J."/>
            <person name="Tettelin H."/>
            <person name="Glass J.I."/>
            <person name="Rusch D."/>
            <person name="Podicherti R."/>
            <person name="Tsui H.-C.T."/>
            <person name="Winkler M.E."/>
        </authorList>
    </citation>
    <scope>NUCLEOTIDE SEQUENCE</scope>
</reference>
<feature type="non-terminal residue" evidence="2">
    <location>
        <position position="1"/>
    </location>
</feature>
<dbReference type="SMART" id="SM00939">
    <property type="entry name" value="PepX_C"/>
    <property type="match status" value="1"/>
</dbReference>
<organism evidence="2">
    <name type="scientific">marine metagenome</name>
    <dbReference type="NCBI Taxonomy" id="408172"/>
    <lineage>
        <taxon>unclassified sequences</taxon>
        <taxon>metagenomes</taxon>
        <taxon>ecological metagenomes</taxon>
    </lineage>
</organism>
<dbReference type="EMBL" id="UINC01043826">
    <property type="protein sequence ID" value="SVB48410.1"/>
    <property type="molecule type" value="Genomic_DNA"/>
</dbReference>
<dbReference type="Pfam" id="PF08530">
    <property type="entry name" value="PepX_C"/>
    <property type="match status" value="1"/>
</dbReference>
<name>A0A382ECN8_9ZZZZ</name>
<dbReference type="GO" id="GO:0008239">
    <property type="term" value="F:dipeptidyl-peptidase activity"/>
    <property type="evidence" value="ECO:0007669"/>
    <property type="project" value="InterPro"/>
</dbReference>
<feature type="domain" description="Xaa-Pro dipeptidyl-peptidase C-terminal" evidence="1">
    <location>
        <begin position="1"/>
        <end position="183"/>
    </location>
</feature>
<dbReference type="NCBIfam" id="TIGR00976">
    <property type="entry name" value="CocE_NonD"/>
    <property type="match status" value="1"/>
</dbReference>
<dbReference type="SUPFAM" id="SSF49785">
    <property type="entry name" value="Galactose-binding domain-like"/>
    <property type="match status" value="1"/>
</dbReference>
<sequence length="191" mass="21690">ARNNLREVVAAGGWHQKEGPQWIDAKEPYRLLKERPDVLAFETDPLQDNIEVTGEVIAKLWISSTAVDTDFTIKLIDVYPSSEDYPEGYHLNLVDTIRRARYRDSWTEPEFLTPGQPVEISIPLWPTANVFKKGHRIRIDVSSSNFPRFDVNPNTGDEVGRHTKMVKAANTIHTSSEFASRVIIPVIPPNE</sequence>
<accession>A0A382ECN8</accession>
<dbReference type="AlphaFoldDB" id="A0A382ECN8"/>
<dbReference type="InterPro" id="IPR013736">
    <property type="entry name" value="Xaa-Pro_dipept_C"/>
</dbReference>